<feature type="compositionally biased region" description="Basic residues" evidence="1">
    <location>
        <begin position="245"/>
        <end position="273"/>
    </location>
</feature>
<evidence type="ECO:0000256" key="1">
    <source>
        <dbReference type="SAM" id="MobiDB-lite"/>
    </source>
</evidence>
<dbReference type="GO" id="GO:0003677">
    <property type="term" value="F:DNA binding"/>
    <property type="evidence" value="ECO:0007669"/>
    <property type="project" value="InterPro"/>
</dbReference>
<organism evidence="2 3">
    <name type="scientific">Tribonema minus</name>
    <dbReference type="NCBI Taxonomy" id="303371"/>
    <lineage>
        <taxon>Eukaryota</taxon>
        <taxon>Sar</taxon>
        <taxon>Stramenopiles</taxon>
        <taxon>Ochrophyta</taxon>
        <taxon>PX clade</taxon>
        <taxon>Xanthophyceae</taxon>
        <taxon>Tribonematales</taxon>
        <taxon>Tribonemataceae</taxon>
        <taxon>Tribonema</taxon>
    </lineage>
</organism>
<dbReference type="PANTHER" id="PTHR13468:SF1">
    <property type="entry name" value="PROTEIN DEK"/>
    <property type="match status" value="1"/>
</dbReference>
<protein>
    <recommendedName>
        <fullName evidence="4">Chalcone isomerase domain-containing protein</fullName>
    </recommendedName>
</protein>
<dbReference type="GO" id="GO:0042393">
    <property type="term" value="F:histone binding"/>
    <property type="evidence" value="ECO:0007669"/>
    <property type="project" value="TreeGrafter"/>
</dbReference>
<dbReference type="InterPro" id="IPR036298">
    <property type="entry name" value="Chalcone_isomerase_sf"/>
</dbReference>
<dbReference type="EMBL" id="JAFCMP010000024">
    <property type="protein sequence ID" value="KAG5191016.1"/>
    <property type="molecule type" value="Genomic_DNA"/>
</dbReference>
<dbReference type="InterPro" id="IPR016088">
    <property type="entry name" value="Chalcone_isomerase_3-sand"/>
</dbReference>
<keyword evidence="3" id="KW-1185">Reference proteome</keyword>
<reference evidence="2" key="1">
    <citation type="submission" date="2021-02" db="EMBL/GenBank/DDBJ databases">
        <title>First Annotated Genome of the Yellow-green Alga Tribonema minus.</title>
        <authorList>
            <person name="Mahan K.M."/>
        </authorList>
    </citation>
    <scope>NUCLEOTIDE SEQUENCE</scope>
    <source>
        <strain evidence="2">UTEX B ZZ1240</strain>
    </source>
</reference>
<dbReference type="Proteomes" id="UP000664859">
    <property type="component" value="Unassembled WGS sequence"/>
</dbReference>
<sequence>MPDDEDASAAADVSVDVRDLAAAAQELLAGPRVRQRTNFLEPEAPVKETLLLHGKGERLGHIENVSAAIDARKRDDDVLKKLHTIAFGRAGKATEAGVTRCKHDDGNALKKLHPIAFGRAGKATEYVRRRASHGVTLQIGACKHDNDGLKKLHTIAFGRAGKATEVKANLKQFSGLVYTGDAAKERERYTARIGKWMLSTLKDCMDLLDIPRGIHAFPELDGKSPPKEKLVERLVEWLENPQPSGKKRKAPKAAKKGAKKKAAGGGKPGKKAGAKGDKRKAAVVPTGGDSTEEEEGGEEEEEEGEEGGQETRSARTSTMPDTIVEPVTGIALAATASFGGSAQLRCVGAGARVKSVALASVKVYALALYVEPGGAARALARYEGVAPAERARDVGFYEELMKPAAFPSYLVMSFARNVGTPKVVEALTSAVQGVAPDVLKNFAGMLGAAMGPSMRKGDVVAMGWEGEGRLAVVVRGVRVGEVADAVLPGAIFKVNFDTSTVHFLAVRLYLGSDPVSPPAKAAFASGVSAIYC</sequence>
<dbReference type="Gene3D" id="3.50.70.10">
    <property type="match status" value="1"/>
</dbReference>
<evidence type="ECO:0000313" key="2">
    <source>
        <dbReference type="EMBL" id="KAG5191016.1"/>
    </source>
</evidence>
<dbReference type="PANTHER" id="PTHR13468">
    <property type="entry name" value="DEK PROTEIN"/>
    <property type="match status" value="1"/>
</dbReference>
<gene>
    <name evidence="2" type="ORF">JKP88DRAFT_261875</name>
</gene>
<dbReference type="GO" id="GO:2000779">
    <property type="term" value="P:regulation of double-strand break repair"/>
    <property type="evidence" value="ECO:0007669"/>
    <property type="project" value="TreeGrafter"/>
</dbReference>
<comment type="caution">
    <text evidence="2">The sequence shown here is derived from an EMBL/GenBank/DDBJ whole genome shotgun (WGS) entry which is preliminary data.</text>
</comment>
<dbReference type="OrthoDB" id="370884at2759"/>
<dbReference type="GO" id="GO:0016872">
    <property type="term" value="F:intramolecular lyase activity"/>
    <property type="evidence" value="ECO:0007669"/>
    <property type="project" value="InterPro"/>
</dbReference>
<dbReference type="GO" id="GO:0005634">
    <property type="term" value="C:nucleus"/>
    <property type="evidence" value="ECO:0007669"/>
    <property type="project" value="TreeGrafter"/>
</dbReference>
<accession>A0A835ZC45</accession>
<name>A0A835ZC45_9STRA</name>
<feature type="region of interest" description="Disordered" evidence="1">
    <location>
        <begin position="238"/>
        <end position="317"/>
    </location>
</feature>
<feature type="compositionally biased region" description="Acidic residues" evidence="1">
    <location>
        <begin position="290"/>
        <end position="308"/>
    </location>
</feature>
<dbReference type="SUPFAM" id="SSF54626">
    <property type="entry name" value="Chalcone isomerase"/>
    <property type="match status" value="1"/>
</dbReference>
<dbReference type="GO" id="GO:0006325">
    <property type="term" value="P:chromatin organization"/>
    <property type="evidence" value="ECO:0007669"/>
    <property type="project" value="InterPro"/>
</dbReference>
<dbReference type="AlphaFoldDB" id="A0A835ZC45"/>
<evidence type="ECO:0000313" key="3">
    <source>
        <dbReference type="Proteomes" id="UP000664859"/>
    </source>
</evidence>
<proteinExistence type="predicted"/>
<dbReference type="InterPro" id="IPR044198">
    <property type="entry name" value="DEK"/>
</dbReference>
<evidence type="ECO:0008006" key="4">
    <source>
        <dbReference type="Google" id="ProtNLM"/>
    </source>
</evidence>